<feature type="compositionally biased region" description="Polar residues" evidence="1">
    <location>
        <begin position="20"/>
        <end position="30"/>
    </location>
</feature>
<reference evidence="3" key="2">
    <citation type="submission" date="2020-08" db="EMBL/GenBank/DDBJ databases">
        <title>The Agave Microbiome: Exploring the role of microbial communities in plant adaptations to desert environments.</title>
        <authorList>
            <person name="Partida-Martinez L.P."/>
        </authorList>
    </citation>
    <scope>NUCLEOTIDE SEQUENCE [LARGE SCALE GENOMIC DNA]</scope>
    <source>
        <strain evidence="3">AT2.8</strain>
    </source>
</reference>
<name>A0A852TMB8_9BACI</name>
<evidence type="ECO:0000313" key="2">
    <source>
        <dbReference type="EMBL" id="NYE08174.1"/>
    </source>
</evidence>
<evidence type="ECO:0000313" key="3">
    <source>
        <dbReference type="Proteomes" id="UP000548423"/>
    </source>
</evidence>
<evidence type="ECO:0000256" key="1">
    <source>
        <dbReference type="SAM" id="MobiDB-lite"/>
    </source>
</evidence>
<dbReference type="AlphaFoldDB" id="A0A852TMB8"/>
<organism evidence="2 3">
    <name type="scientific">Neobacillus niacini</name>
    <dbReference type="NCBI Taxonomy" id="86668"/>
    <lineage>
        <taxon>Bacteria</taxon>
        <taxon>Bacillati</taxon>
        <taxon>Bacillota</taxon>
        <taxon>Bacilli</taxon>
        <taxon>Bacillales</taxon>
        <taxon>Bacillaceae</taxon>
        <taxon>Neobacillus</taxon>
    </lineage>
</organism>
<comment type="caution">
    <text evidence="2">The sequence shown here is derived from an EMBL/GenBank/DDBJ whole genome shotgun (WGS) entry which is preliminary data.</text>
</comment>
<proteinExistence type="predicted"/>
<gene>
    <name evidence="2" type="ORF">F4694_005017</name>
</gene>
<reference evidence="3" key="1">
    <citation type="submission" date="2020-07" db="EMBL/GenBank/DDBJ databases">
        <authorList>
            <person name="Partida-Martinez L."/>
            <person name="Huntemann M."/>
            <person name="Clum A."/>
            <person name="Wang J."/>
            <person name="Palaniappan K."/>
            <person name="Ritter S."/>
            <person name="Chen I.-M."/>
            <person name="Stamatis D."/>
            <person name="Reddy T."/>
            <person name="O'Malley R."/>
            <person name="Daum C."/>
            <person name="Shapiro N."/>
            <person name="Ivanova N."/>
            <person name="Kyrpides N."/>
            <person name="Woyke T."/>
        </authorList>
    </citation>
    <scope>NUCLEOTIDE SEQUENCE [LARGE SCALE GENOMIC DNA]</scope>
    <source>
        <strain evidence="3">AT2.8</strain>
    </source>
</reference>
<dbReference type="Proteomes" id="UP000548423">
    <property type="component" value="Unassembled WGS sequence"/>
</dbReference>
<feature type="region of interest" description="Disordered" evidence="1">
    <location>
        <begin position="1"/>
        <end position="45"/>
    </location>
</feature>
<accession>A0A852TMB8</accession>
<feature type="compositionally biased region" description="Polar residues" evidence="1">
    <location>
        <begin position="1"/>
        <end position="10"/>
    </location>
</feature>
<sequence length="45" mass="5170">MDGKYNTSDDANVEMKKALSKTTPRKNPNMSEAEFKMKYQGKKDI</sequence>
<feature type="compositionally biased region" description="Basic and acidic residues" evidence="1">
    <location>
        <begin position="33"/>
        <end position="45"/>
    </location>
</feature>
<protein>
    <submittedName>
        <fullName evidence="2">Uncharacterized protein</fullName>
    </submittedName>
</protein>
<dbReference type="EMBL" id="JACCBX010000012">
    <property type="protein sequence ID" value="NYE08174.1"/>
    <property type="molecule type" value="Genomic_DNA"/>
</dbReference>